<feature type="compositionally biased region" description="Low complexity" evidence="1">
    <location>
        <begin position="58"/>
        <end position="70"/>
    </location>
</feature>
<protein>
    <submittedName>
        <fullName evidence="2">Uncharacterized protein</fullName>
    </submittedName>
</protein>
<keyword evidence="3" id="KW-1185">Reference proteome</keyword>
<evidence type="ECO:0000313" key="2">
    <source>
        <dbReference type="EMBL" id="PTB78132.1"/>
    </source>
</evidence>
<evidence type="ECO:0000256" key="1">
    <source>
        <dbReference type="SAM" id="MobiDB-lite"/>
    </source>
</evidence>
<proteinExistence type="predicted"/>
<sequence>MSISHSLSGARPLQQQQGKGSRKSPAAASFQPTMIRRHPFAALDPRTHKYLEQRTLGPSPAQPSLLSPSLPASPQPRPSSVVSIKRPSGFCTSLRPLARAGRANVRHTYLPLSWPGHYKAPAPSAIHPISTSNTTTTITTLNHPPSSFAHNLPPDIAPTSGTRSPSSPTNDASLT</sequence>
<feature type="compositionally biased region" description="Low complexity" evidence="1">
    <location>
        <begin position="134"/>
        <end position="146"/>
    </location>
</feature>
<feature type="compositionally biased region" description="Polar residues" evidence="1">
    <location>
        <begin position="1"/>
        <end position="19"/>
    </location>
</feature>
<gene>
    <name evidence="2" type="ORF">M440DRAFT_1185404</name>
</gene>
<dbReference type="Proteomes" id="UP000240760">
    <property type="component" value="Unassembled WGS sequence"/>
</dbReference>
<organism evidence="2 3">
    <name type="scientific">Trichoderma longibrachiatum ATCC 18648</name>
    <dbReference type="NCBI Taxonomy" id="983965"/>
    <lineage>
        <taxon>Eukaryota</taxon>
        <taxon>Fungi</taxon>
        <taxon>Dikarya</taxon>
        <taxon>Ascomycota</taxon>
        <taxon>Pezizomycotina</taxon>
        <taxon>Sordariomycetes</taxon>
        <taxon>Hypocreomycetidae</taxon>
        <taxon>Hypocreales</taxon>
        <taxon>Hypocreaceae</taxon>
        <taxon>Trichoderma</taxon>
    </lineage>
</organism>
<feature type="region of interest" description="Disordered" evidence="1">
    <location>
        <begin position="1"/>
        <end position="86"/>
    </location>
</feature>
<dbReference type="EMBL" id="KZ679129">
    <property type="protein sequence ID" value="PTB78132.1"/>
    <property type="molecule type" value="Genomic_DNA"/>
</dbReference>
<evidence type="ECO:0000313" key="3">
    <source>
        <dbReference type="Proteomes" id="UP000240760"/>
    </source>
</evidence>
<feature type="compositionally biased region" description="Low complexity" evidence="1">
    <location>
        <begin position="158"/>
        <end position="169"/>
    </location>
</feature>
<accession>A0A2T4C9E6</accession>
<name>A0A2T4C9E6_TRILO</name>
<dbReference type="AlphaFoldDB" id="A0A2T4C9E6"/>
<reference evidence="2 3" key="1">
    <citation type="submission" date="2016-07" db="EMBL/GenBank/DDBJ databases">
        <title>Multiple horizontal gene transfer events from other fungi enriched the ability of initially mycotrophic Trichoderma (Ascomycota) to feed on dead plant biomass.</title>
        <authorList>
            <consortium name="DOE Joint Genome Institute"/>
            <person name="Aerts A."/>
            <person name="Atanasova L."/>
            <person name="Chenthamara K."/>
            <person name="Zhang J."/>
            <person name="Grujic M."/>
            <person name="Henrissat B."/>
            <person name="Kuo A."/>
            <person name="Salamov A."/>
            <person name="Lipzen A."/>
            <person name="Labutti K."/>
            <person name="Barry K."/>
            <person name="Miao Y."/>
            <person name="Rahimi M.J."/>
            <person name="Shen Q."/>
            <person name="Grigoriev I.V."/>
            <person name="Kubicek C.P."/>
            <person name="Druzhinina I.S."/>
        </authorList>
    </citation>
    <scope>NUCLEOTIDE SEQUENCE [LARGE SCALE GENOMIC DNA]</scope>
    <source>
        <strain evidence="2 3">ATCC 18648</strain>
    </source>
</reference>
<feature type="region of interest" description="Disordered" evidence="1">
    <location>
        <begin position="134"/>
        <end position="175"/>
    </location>
</feature>